<reference evidence="15 16" key="1">
    <citation type="journal article" date="2017" name="Front. Microbiol.">
        <title>Labilibaculum manganireducens gen. nov., sp. nov. and Labilibaculum filiforme sp. nov., Novel Bacteroidetes Isolated from Subsurface Sediments of the Baltic Sea.</title>
        <authorList>
            <person name="Vandieken V."/>
            <person name="Marshall I.P."/>
            <person name="Niemann H."/>
            <person name="Engelen B."/>
            <person name="Cypionka H."/>
        </authorList>
    </citation>
    <scope>NUCLEOTIDE SEQUENCE [LARGE SCALE GENOMIC DNA]</scope>
    <source>
        <strain evidence="15 16">59.10-2M</strain>
    </source>
</reference>
<dbReference type="InterPro" id="IPR037066">
    <property type="entry name" value="Plug_dom_sf"/>
</dbReference>
<dbReference type="GO" id="GO:0015344">
    <property type="term" value="F:siderophore uptake transmembrane transporter activity"/>
    <property type="evidence" value="ECO:0007669"/>
    <property type="project" value="TreeGrafter"/>
</dbReference>
<feature type="chain" id="PRO_5014749094" description="SusC/RagA family TonB-linked outer membrane protein" evidence="12">
    <location>
        <begin position="22"/>
        <end position="1085"/>
    </location>
</feature>
<evidence type="ECO:0000256" key="9">
    <source>
        <dbReference type="ARBA" id="ARBA00023237"/>
    </source>
</evidence>
<dbReference type="EMBL" id="MVDE01000023">
    <property type="protein sequence ID" value="PKQ64599.1"/>
    <property type="molecule type" value="Genomic_DNA"/>
</dbReference>
<protein>
    <recommendedName>
        <fullName evidence="17">SusC/RagA family TonB-linked outer membrane protein</fullName>
    </recommendedName>
</protein>
<dbReference type="NCBIfam" id="TIGR04057">
    <property type="entry name" value="SusC_RagA_signa"/>
    <property type="match status" value="1"/>
</dbReference>
<dbReference type="SUPFAM" id="SSF49464">
    <property type="entry name" value="Carboxypeptidase regulatory domain-like"/>
    <property type="match status" value="1"/>
</dbReference>
<feature type="domain" description="TonB-dependent receptor-like beta-barrel" evidence="13">
    <location>
        <begin position="456"/>
        <end position="874"/>
    </location>
</feature>
<dbReference type="GO" id="GO:0044718">
    <property type="term" value="P:siderophore transmembrane transport"/>
    <property type="evidence" value="ECO:0007669"/>
    <property type="project" value="TreeGrafter"/>
</dbReference>
<keyword evidence="16" id="KW-1185">Reference proteome</keyword>
<sequence length="1085" mass="119009">MKKMIGLFVLLIFMGIQVVNAQSKQISGTITSAEDGLGMPGVSVVLKGTTIGASTDIDGRFSLEAKSTDILLISFVGMVTQEISVGDKTVINVVMETESIGVDEVVVTALGVTREKKALGYAVQEVGADDLNKVKQTDALSALSGKISGVQVSSSSNFSGSKRILIRGANSIFGENQPLIVVDGIPMDNSNFNSTSAQSGGGGVDYGNMLNDINPDDIENMTVLKGAAAAIYGSRAANGVIIINTKRAKAGKDEIRVDFSSSIAIDKVADLPALQRKYGGGAIVSDANGGVNGFEQVTIDGTNYLVPQYAVDESWGPAYDPNIKVLGWDAFDQASFPDDYLKPRSWIAPKNDVEDFFETGVSYVNSMAVTRTGKDYGVRFAYTNTHNEGIVPESKHDRHNFTVSGNTKLLDKLNVQGAINYVRSETSGRPTFGYTDNSFAQKFFQWGQRQLDFGRLKNYKNIDGTQRTWNRQSWDNSTPKYSDNAYWIVNENFTDDERDRFYGNISVDYEIAEGLVAKASVYGDTYTFSIRERTAVGSQSTSSYYEAKRINSEYNYEFTLNYSKRFNEDFNITAMAGANSRRKKLDLLRGSTTGGLVVPNIYSLGNSVGNVSTNDYYEEKNVNSVFGSASIGYKNFWFVDFTARNDWSSTLPEDNNSYFYPSVSTSFLFSELLPEVSWLDFSKLRLGWAQVGNDTDPYKVFGTFEANTNGPFQGAPRFSTDETKLNEHLKPEETTSYEIGMELSFLQNRFGVDVTYFNNVTKDQIIPLDVSAATGYDAKYINAGEMENKGLELTLKGSPIRTKDLSWDININYAKINNKLIELYPGIDALDIQRAPFGGVYLRASVGDTYGTLWGTDFIFDDKGNKVVSASGQYLKTADLVPLGSVLPDYNVGIRNNITYKNFDFSFLFDVQKGGKFYSLSHNWGMYSGMLEASAQTNDKGINIREAVADGGGIKIKGVTGTVTYDADGNYSVTNTAPNEIYVEGQDWAGRHYHGAGGPSAQNVFNADYVKLREVTLGYNFPKTMIGPLRSLKLSVYGKNLWTGGLDKKGFDPENSVGGSGNIQGIEGGMIPNTRSYGFNLQLGF</sequence>
<evidence type="ECO:0000256" key="8">
    <source>
        <dbReference type="ARBA" id="ARBA00023170"/>
    </source>
</evidence>
<evidence type="ECO:0000256" key="2">
    <source>
        <dbReference type="ARBA" id="ARBA00022448"/>
    </source>
</evidence>
<evidence type="ECO:0000256" key="10">
    <source>
        <dbReference type="PROSITE-ProRule" id="PRU01360"/>
    </source>
</evidence>
<keyword evidence="2 10" id="KW-0813">Transport</keyword>
<dbReference type="InterPro" id="IPR023997">
    <property type="entry name" value="TonB-dep_OMP_SusC/RagA_CS"/>
</dbReference>
<dbReference type="RefSeq" id="WP_101310583.1">
    <property type="nucleotide sequence ID" value="NZ_MVDE01000023.1"/>
</dbReference>
<dbReference type="Proteomes" id="UP000233618">
    <property type="component" value="Unassembled WGS sequence"/>
</dbReference>
<comment type="caution">
    <text evidence="15">The sequence shown here is derived from an EMBL/GenBank/DDBJ whole genome shotgun (WGS) entry which is preliminary data.</text>
</comment>
<dbReference type="InterPro" id="IPR012910">
    <property type="entry name" value="Plug_dom"/>
</dbReference>
<dbReference type="Pfam" id="PF13715">
    <property type="entry name" value="CarbopepD_reg_2"/>
    <property type="match status" value="1"/>
</dbReference>
<dbReference type="Pfam" id="PF07715">
    <property type="entry name" value="Plug"/>
    <property type="match status" value="1"/>
</dbReference>
<comment type="subcellular location">
    <subcellularLocation>
        <location evidence="1 10">Cell outer membrane</location>
        <topology evidence="1 10">Multi-pass membrane protein</topology>
    </subcellularLocation>
</comment>
<organism evidence="15 16">
    <name type="scientific">Labilibaculum manganireducens</name>
    <dbReference type="NCBI Taxonomy" id="1940525"/>
    <lineage>
        <taxon>Bacteria</taxon>
        <taxon>Pseudomonadati</taxon>
        <taxon>Bacteroidota</taxon>
        <taxon>Bacteroidia</taxon>
        <taxon>Marinilabiliales</taxon>
        <taxon>Marinifilaceae</taxon>
        <taxon>Labilibaculum</taxon>
    </lineage>
</organism>
<dbReference type="GO" id="GO:0009279">
    <property type="term" value="C:cell outer membrane"/>
    <property type="evidence" value="ECO:0007669"/>
    <property type="project" value="UniProtKB-SubCell"/>
</dbReference>
<keyword evidence="9 10" id="KW-0998">Cell outer membrane</keyword>
<name>A0A2N3I2S2_9BACT</name>
<evidence type="ECO:0008006" key="17">
    <source>
        <dbReference type="Google" id="ProtNLM"/>
    </source>
</evidence>
<evidence type="ECO:0000256" key="4">
    <source>
        <dbReference type="ARBA" id="ARBA00022692"/>
    </source>
</evidence>
<keyword evidence="5 12" id="KW-0732">Signal</keyword>
<dbReference type="InterPro" id="IPR023996">
    <property type="entry name" value="TonB-dep_OMP_SusC/RagA"/>
</dbReference>
<keyword evidence="6 11" id="KW-0798">TonB box</keyword>
<dbReference type="Gene3D" id="2.170.130.10">
    <property type="entry name" value="TonB-dependent receptor, plug domain"/>
    <property type="match status" value="1"/>
</dbReference>
<evidence type="ECO:0000256" key="7">
    <source>
        <dbReference type="ARBA" id="ARBA00023136"/>
    </source>
</evidence>
<dbReference type="InterPro" id="IPR039426">
    <property type="entry name" value="TonB-dep_rcpt-like"/>
</dbReference>
<comment type="similarity">
    <text evidence="10 11">Belongs to the TonB-dependent receptor family.</text>
</comment>
<evidence type="ECO:0000256" key="11">
    <source>
        <dbReference type="RuleBase" id="RU003357"/>
    </source>
</evidence>
<evidence type="ECO:0000259" key="14">
    <source>
        <dbReference type="Pfam" id="PF07715"/>
    </source>
</evidence>
<evidence type="ECO:0000256" key="1">
    <source>
        <dbReference type="ARBA" id="ARBA00004571"/>
    </source>
</evidence>
<dbReference type="SUPFAM" id="SSF56935">
    <property type="entry name" value="Porins"/>
    <property type="match status" value="1"/>
</dbReference>
<dbReference type="AlphaFoldDB" id="A0A2N3I2S2"/>
<dbReference type="NCBIfam" id="TIGR04056">
    <property type="entry name" value="OMP_RagA_SusC"/>
    <property type="match status" value="1"/>
</dbReference>
<feature type="domain" description="TonB-dependent receptor plug" evidence="14">
    <location>
        <begin position="117"/>
        <end position="240"/>
    </location>
</feature>
<dbReference type="InterPro" id="IPR000531">
    <property type="entry name" value="Beta-barrel_TonB"/>
</dbReference>
<dbReference type="Gene3D" id="2.40.170.20">
    <property type="entry name" value="TonB-dependent receptor, beta-barrel domain"/>
    <property type="match status" value="1"/>
</dbReference>
<evidence type="ECO:0000256" key="12">
    <source>
        <dbReference type="SAM" id="SignalP"/>
    </source>
</evidence>
<dbReference type="InterPro" id="IPR008969">
    <property type="entry name" value="CarboxyPept-like_regulatory"/>
</dbReference>
<evidence type="ECO:0000256" key="5">
    <source>
        <dbReference type="ARBA" id="ARBA00022729"/>
    </source>
</evidence>
<dbReference type="PANTHER" id="PTHR30069:SF29">
    <property type="entry name" value="HEMOGLOBIN AND HEMOGLOBIN-HAPTOGLOBIN-BINDING PROTEIN 1-RELATED"/>
    <property type="match status" value="1"/>
</dbReference>
<evidence type="ECO:0000256" key="6">
    <source>
        <dbReference type="ARBA" id="ARBA00023077"/>
    </source>
</evidence>
<accession>A0A2N3I2S2</accession>
<keyword evidence="8" id="KW-0675">Receptor</keyword>
<evidence type="ECO:0000313" key="15">
    <source>
        <dbReference type="EMBL" id="PKQ64599.1"/>
    </source>
</evidence>
<dbReference type="InterPro" id="IPR036942">
    <property type="entry name" value="Beta-barrel_TonB_sf"/>
</dbReference>
<dbReference type="Pfam" id="PF00593">
    <property type="entry name" value="TonB_dep_Rec_b-barrel"/>
    <property type="match status" value="1"/>
</dbReference>
<gene>
    <name evidence="15" type="ORF">BZG01_14570</name>
</gene>
<evidence type="ECO:0000259" key="13">
    <source>
        <dbReference type="Pfam" id="PF00593"/>
    </source>
</evidence>
<evidence type="ECO:0000256" key="3">
    <source>
        <dbReference type="ARBA" id="ARBA00022452"/>
    </source>
</evidence>
<keyword evidence="4 10" id="KW-0812">Transmembrane</keyword>
<proteinExistence type="inferred from homology"/>
<keyword evidence="3 10" id="KW-1134">Transmembrane beta strand</keyword>
<keyword evidence="7 10" id="KW-0472">Membrane</keyword>
<evidence type="ECO:0000313" key="16">
    <source>
        <dbReference type="Proteomes" id="UP000233618"/>
    </source>
</evidence>
<feature type="signal peptide" evidence="12">
    <location>
        <begin position="1"/>
        <end position="21"/>
    </location>
</feature>
<dbReference type="PANTHER" id="PTHR30069">
    <property type="entry name" value="TONB-DEPENDENT OUTER MEMBRANE RECEPTOR"/>
    <property type="match status" value="1"/>
</dbReference>
<dbReference type="PROSITE" id="PS52016">
    <property type="entry name" value="TONB_DEPENDENT_REC_3"/>
    <property type="match status" value="1"/>
</dbReference>